<organism evidence="2 3">
    <name type="scientific">Micromonas commoda (strain RCC299 / NOUM17 / CCMP2709)</name>
    <name type="common">Picoplanktonic green alga</name>
    <dbReference type="NCBI Taxonomy" id="296587"/>
    <lineage>
        <taxon>Eukaryota</taxon>
        <taxon>Viridiplantae</taxon>
        <taxon>Chlorophyta</taxon>
        <taxon>Mamiellophyceae</taxon>
        <taxon>Mamiellales</taxon>
        <taxon>Mamiellaceae</taxon>
        <taxon>Micromonas</taxon>
    </lineage>
</organism>
<feature type="region of interest" description="Disordered" evidence="1">
    <location>
        <begin position="169"/>
        <end position="202"/>
    </location>
</feature>
<dbReference type="Proteomes" id="UP000002009">
    <property type="component" value="Chromosome 9"/>
</dbReference>
<name>C1EBZ7_MICCC</name>
<dbReference type="RefSeq" id="XP_002504245.1">
    <property type="nucleotide sequence ID" value="XM_002504199.1"/>
</dbReference>
<dbReference type="OMA" id="DACLQEK"/>
<dbReference type="KEGG" id="mis:MICPUN_61241"/>
<gene>
    <name evidence="2" type="ORF">MICPUN_61241</name>
</gene>
<feature type="compositionally biased region" description="Basic and acidic residues" evidence="1">
    <location>
        <begin position="328"/>
        <end position="359"/>
    </location>
</feature>
<feature type="region of interest" description="Disordered" evidence="1">
    <location>
        <begin position="1"/>
        <end position="23"/>
    </location>
</feature>
<accession>C1EBZ7</accession>
<keyword evidence="3" id="KW-1185">Reference proteome</keyword>
<sequence length="417" mass="45032">MAPSTSTKPPDEPRRRPKPRGGVESFDEAALLAELEDDQEGTQHAEREETHEELERRLMRDIAAMPDQMALEEAALMRDLASMREEPDEGDVLMAALLAEEEAERRAKEAKARTRTSAPASAALKVPDASEIAALRDACLQEKHEAVRLKRAGDIDGAKAALRRAKDIAARADAAEATQPAARASTPNAASTSSAETIEELTRAVDAARREAVARKRAGDMAAARAALTESKELRAKLEAAVAAAEAAKNADSAPTEPDSAPPEPPPTDVDAMIAEAIGTVVKIISDDPDSKVTARKKKLNRDDDDEAPDRLGRESDEDEGGDEGDDALLRRELGDDYEAQREHWGGDYRHPEPTSERELIASRVEELERLVDSEKRTALARKRGGDHEGARNALRAMKAAQAELADASAMLAALED</sequence>
<evidence type="ECO:0000256" key="1">
    <source>
        <dbReference type="SAM" id="MobiDB-lite"/>
    </source>
</evidence>
<dbReference type="AlphaFoldDB" id="C1EBZ7"/>
<feature type="compositionally biased region" description="Low complexity" evidence="1">
    <location>
        <begin position="175"/>
        <end position="195"/>
    </location>
</feature>
<evidence type="ECO:0000313" key="3">
    <source>
        <dbReference type="Proteomes" id="UP000002009"/>
    </source>
</evidence>
<feature type="region of interest" description="Disordered" evidence="1">
    <location>
        <begin position="240"/>
        <end position="359"/>
    </location>
</feature>
<feature type="region of interest" description="Disordered" evidence="1">
    <location>
        <begin position="105"/>
        <end position="125"/>
    </location>
</feature>
<reference evidence="2 3" key="1">
    <citation type="journal article" date="2009" name="Science">
        <title>Green evolution and dynamic adaptations revealed by genomes of the marine picoeukaryotes Micromonas.</title>
        <authorList>
            <person name="Worden A.Z."/>
            <person name="Lee J.H."/>
            <person name="Mock T."/>
            <person name="Rouze P."/>
            <person name="Simmons M.P."/>
            <person name="Aerts A.L."/>
            <person name="Allen A.E."/>
            <person name="Cuvelier M.L."/>
            <person name="Derelle E."/>
            <person name="Everett M.V."/>
            <person name="Foulon E."/>
            <person name="Grimwood J."/>
            <person name="Gundlach H."/>
            <person name="Henrissat B."/>
            <person name="Napoli C."/>
            <person name="McDonald S.M."/>
            <person name="Parker M.S."/>
            <person name="Rombauts S."/>
            <person name="Salamov A."/>
            <person name="Von Dassow P."/>
            <person name="Badger J.H."/>
            <person name="Coutinho P.M."/>
            <person name="Demir E."/>
            <person name="Dubchak I."/>
            <person name="Gentemann C."/>
            <person name="Eikrem W."/>
            <person name="Gready J.E."/>
            <person name="John U."/>
            <person name="Lanier W."/>
            <person name="Lindquist E.A."/>
            <person name="Lucas S."/>
            <person name="Mayer K.F."/>
            <person name="Moreau H."/>
            <person name="Not F."/>
            <person name="Otillar R."/>
            <person name="Panaud O."/>
            <person name="Pangilinan J."/>
            <person name="Paulsen I."/>
            <person name="Piegu B."/>
            <person name="Poliakov A."/>
            <person name="Robbens S."/>
            <person name="Schmutz J."/>
            <person name="Toulza E."/>
            <person name="Wyss T."/>
            <person name="Zelensky A."/>
            <person name="Zhou K."/>
            <person name="Armbrust E.V."/>
            <person name="Bhattacharya D."/>
            <person name="Goodenough U.W."/>
            <person name="Van de Peer Y."/>
            <person name="Grigoriev I.V."/>
        </authorList>
    </citation>
    <scope>NUCLEOTIDE SEQUENCE [LARGE SCALE GENOMIC DNA]</scope>
    <source>
        <strain evidence="3">RCC299 / NOUM17</strain>
    </source>
</reference>
<feature type="compositionally biased region" description="Low complexity" evidence="1">
    <location>
        <begin position="240"/>
        <end position="259"/>
    </location>
</feature>
<feature type="compositionally biased region" description="Basic and acidic residues" evidence="1">
    <location>
        <begin position="41"/>
        <end position="53"/>
    </location>
</feature>
<dbReference type="InParanoid" id="C1EBZ7"/>
<proteinExistence type="predicted"/>
<dbReference type="EMBL" id="CP001329">
    <property type="protein sequence ID" value="ACO65503.1"/>
    <property type="molecule type" value="Genomic_DNA"/>
</dbReference>
<feature type="region of interest" description="Disordered" evidence="1">
    <location>
        <begin position="34"/>
        <end position="53"/>
    </location>
</feature>
<dbReference type="GeneID" id="8246414"/>
<feature type="compositionally biased region" description="Acidic residues" evidence="1">
    <location>
        <begin position="316"/>
        <end position="327"/>
    </location>
</feature>
<protein>
    <submittedName>
        <fullName evidence="2">Uncharacterized protein</fullName>
    </submittedName>
</protein>
<evidence type="ECO:0000313" key="2">
    <source>
        <dbReference type="EMBL" id="ACO65503.1"/>
    </source>
</evidence>